<evidence type="ECO:0000256" key="9">
    <source>
        <dbReference type="ARBA" id="ARBA00022777"/>
    </source>
</evidence>
<dbReference type="InterPro" id="IPR004358">
    <property type="entry name" value="Sig_transdc_His_kin-like_C"/>
</dbReference>
<evidence type="ECO:0000256" key="10">
    <source>
        <dbReference type="ARBA" id="ARBA00022840"/>
    </source>
</evidence>
<dbReference type="PANTHER" id="PTHR45528">
    <property type="entry name" value="SENSOR HISTIDINE KINASE CPXA"/>
    <property type="match status" value="1"/>
</dbReference>
<dbReference type="EC" id="2.7.13.3" evidence="3"/>
<feature type="domain" description="Histidine kinase" evidence="15">
    <location>
        <begin position="162"/>
        <end position="385"/>
    </location>
</feature>
<dbReference type="InterPro" id="IPR003594">
    <property type="entry name" value="HATPase_dom"/>
</dbReference>
<gene>
    <name evidence="16" type="ORF">GIY09_09000</name>
</gene>
<feature type="transmembrane region" description="Helical" evidence="14">
    <location>
        <begin position="69"/>
        <end position="90"/>
    </location>
</feature>
<dbReference type="GO" id="GO:0005524">
    <property type="term" value="F:ATP binding"/>
    <property type="evidence" value="ECO:0007669"/>
    <property type="project" value="UniProtKB-KW"/>
</dbReference>
<dbReference type="SUPFAM" id="SSF47384">
    <property type="entry name" value="Homodimeric domain of signal transducing histidine kinase"/>
    <property type="match status" value="1"/>
</dbReference>
<keyword evidence="10" id="KW-0067">ATP-binding</keyword>
<evidence type="ECO:0000313" key="16">
    <source>
        <dbReference type="EMBL" id="MRI85998.1"/>
    </source>
</evidence>
<dbReference type="GO" id="GO:0000155">
    <property type="term" value="F:phosphorelay sensor kinase activity"/>
    <property type="evidence" value="ECO:0007669"/>
    <property type="project" value="InterPro"/>
</dbReference>
<dbReference type="PROSITE" id="PS50109">
    <property type="entry name" value="HIS_KIN"/>
    <property type="match status" value="1"/>
</dbReference>
<dbReference type="PRINTS" id="PR00344">
    <property type="entry name" value="BCTRLSENSOR"/>
</dbReference>
<dbReference type="EMBL" id="WJQS01000008">
    <property type="protein sequence ID" value="MRI85998.1"/>
    <property type="molecule type" value="Genomic_DNA"/>
</dbReference>
<keyword evidence="9 16" id="KW-0418">Kinase</keyword>
<evidence type="ECO:0000259" key="15">
    <source>
        <dbReference type="PROSITE" id="PS50109"/>
    </source>
</evidence>
<dbReference type="InterPro" id="IPR036097">
    <property type="entry name" value="HisK_dim/P_sf"/>
</dbReference>
<evidence type="ECO:0000256" key="7">
    <source>
        <dbReference type="ARBA" id="ARBA00022692"/>
    </source>
</evidence>
<keyword evidence="12" id="KW-0902">Two-component regulatory system</keyword>
<dbReference type="InterPro" id="IPR003661">
    <property type="entry name" value="HisK_dim/P_dom"/>
</dbReference>
<sequence>MIEKPAIPDTKLSRSEKFEIVLEAIVTLWIVFFFYLSVILLFSAIVDLEMDFLELKTLRVQFMLTEERLLSIFYIFTAAIFIIALLLVLWRFKRRLRVIRLGHVFKQLEYITEGHYDYRIPDTNLGSLSSVVTSINKLVDSTVEAMEEERRIEKTKDELITNVGHDIRTPLTSIIGYLGLIENKQYHNVEEILEYTHTAYTKALHMQTLVSELFDYASSRQTTYVIEPSKIQIKLFLEQLAADFELAAEEKGMTLEVSVEPAKLMGCFDVEKMARVFNNLIVNALKYGYGASVIKLKAYYKAQEPQNDPIIIYEVRNNGALLSNDDLNNIFNRTYRTDQSRHSDEPGSGLGLSIVKNIVELHGGHVYALIDADELVFRIEMLQTYKLGEPNE</sequence>
<organism evidence="16 17">
    <name type="scientific">Fundicoccus ignavus</name>
    <dbReference type="NCBI Taxonomy" id="2664442"/>
    <lineage>
        <taxon>Bacteria</taxon>
        <taxon>Bacillati</taxon>
        <taxon>Bacillota</taxon>
        <taxon>Bacilli</taxon>
        <taxon>Lactobacillales</taxon>
        <taxon>Aerococcaceae</taxon>
        <taxon>Fundicoccus</taxon>
    </lineage>
</organism>
<evidence type="ECO:0000256" key="2">
    <source>
        <dbReference type="ARBA" id="ARBA00004651"/>
    </source>
</evidence>
<dbReference type="CDD" id="cd00082">
    <property type="entry name" value="HisKA"/>
    <property type="match status" value="1"/>
</dbReference>
<accession>A0A6I2GNF2</accession>
<name>A0A6I2GNF2_9LACT</name>
<evidence type="ECO:0000256" key="6">
    <source>
        <dbReference type="ARBA" id="ARBA00022679"/>
    </source>
</evidence>
<dbReference type="GO" id="GO:0005886">
    <property type="term" value="C:plasma membrane"/>
    <property type="evidence" value="ECO:0007669"/>
    <property type="project" value="UniProtKB-SubCell"/>
</dbReference>
<evidence type="ECO:0000256" key="13">
    <source>
        <dbReference type="ARBA" id="ARBA00023136"/>
    </source>
</evidence>
<keyword evidence="13 14" id="KW-0472">Membrane</keyword>
<keyword evidence="5" id="KW-0597">Phosphoprotein</keyword>
<dbReference type="Proteomes" id="UP000430975">
    <property type="component" value="Unassembled WGS sequence"/>
</dbReference>
<dbReference type="Gene3D" id="1.10.287.130">
    <property type="match status" value="1"/>
</dbReference>
<evidence type="ECO:0000256" key="5">
    <source>
        <dbReference type="ARBA" id="ARBA00022553"/>
    </source>
</evidence>
<dbReference type="AlphaFoldDB" id="A0A6I2GNF2"/>
<evidence type="ECO:0000256" key="3">
    <source>
        <dbReference type="ARBA" id="ARBA00012438"/>
    </source>
</evidence>
<dbReference type="Gene3D" id="3.30.565.10">
    <property type="entry name" value="Histidine kinase-like ATPase, C-terminal domain"/>
    <property type="match status" value="1"/>
</dbReference>
<evidence type="ECO:0000256" key="4">
    <source>
        <dbReference type="ARBA" id="ARBA00022475"/>
    </source>
</evidence>
<dbReference type="InterPro" id="IPR036890">
    <property type="entry name" value="HATPase_C_sf"/>
</dbReference>
<protein>
    <recommendedName>
        <fullName evidence="3">histidine kinase</fullName>
        <ecNumber evidence="3">2.7.13.3</ecNumber>
    </recommendedName>
</protein>
<comment type="subcellular location">
    <subcellularLocation>
        <location evidence="2">Cell membrane</location>
        <topology evidence="2">Multi-pass membrane protein</topology>
    </subcellularLocation>
</comment>
<dbReference type="InterPro" id="IPR050398">
    <property type="entry name" value="HssS/ArlS-like"/>
</dbReference>
<dbReference type="SMART" id="SM00387">
    <property type="entry name" value="HATPase_c"/>
    <property type="match status" value="1"/>
</dbReference>
<evidence type="ECO:0000256" key="14">
    <source>
        <dbReference type="SAM" id="Phobius"/>
    </source>
</evidence>
<comment type="caution">
    <text evidence="16">The sequence shown here is derived from an EMBL/GenBank/DDBJ whole genome shotgun (WGS) entry which is preliminary data.</text>
</comment>
<reference evidence="16 17" key="1">
    <citation type="submission" date="2019-11" db="EMBL/GenBank/DDBJ databases">
        <title>Characterisation of Fundicoccus ignavus gen. nov. sp. nov., a novel genus of the family Aerococcaceae isolated from bulk tank milk.</title>
        <authorList>
            <person name="Siebert A."/>
            <person name="Huptas C."/>
            <person name="Wenning M."/>
            <person name="Scherer S."/>
            <person name="Doll E.V."/>
        </authorList>
    </citation>
    <scope>NUCLEOTIDE SEQUENCE [LARGE SCALE GENOMIC DNA]</scope>
    <source>
        <strain evidence="16 17">WS4759</strain>
    </source>
</reference>
<comment type="catalytic activity">
    <reaction evidence="1">
        <text>ATP + protein L-histidine = ADP + protein N-phospho-L-histidine.</text>
        <dbReference type="EC" id="2.7.13.3"/>
    </reaction>
</comment>
<keyword evidence="6" id="KW-0808">Transferase</keyword>
<dbReference type="InterPro" id="IPR005467">
    <property type="entry name" value="His_kinase_dom"/>
</dbReference>
<dbReference type="PANTHER" id="PTHR45528:SF1">
    <property type="entry name" value="SENSOR HISTIDINE KINASE CPXA"/>
    <property type="match status" value="1"/>
</dbReference>
<keyword evidence="17" id="KW-1185">Reference proteome</keyword>
<evidence type="ECO:0000256" key="1">
    <source>
        <dbReference type="ARBA" id="ARBA00000085"/>
    </source>
</evidence>
<keyword evidence="8" id="KW-0547">Nucleotide-binding</keyword>
<dbReference type="Pfam" id="PF00512">
    <property type="entry name" value="HisKA"/>
    <property type="match status" value="1"/>
</dbReference>
<keyword evidence="7 14" id="KW-0812">Transmembrane</keyword>
<keyword evidence="4" id="KW-1003">Cell membrane</keyword>
<dbReference type="SMART" id="SM00388">
    <property type="entry name" value="HisKA"/>
    <property type="match status" value="1"/>
</dbReference>
<evidence type="ECO:0000256" key="11">
    <source>
        <dbReference type="ARBA" id="ARBA00022989"/>
    </source>
</evidence>
<proteinExistence type="predicted"/>
<feature type="transmembrane region" description="Helical" evidence="14">
    <location>
        <begin position="20"/>
        <end position="46"/>
    </location>
</feature>
<evidence type="ECO:0000313" key="17">
    <source>
        <dbReference type="Proteomes" id="UP000430975"/>
    </source>
</evidence>
<evidence type="ECO:0000256" key="12">
    <source>
        <dbReference type="ARBA" id="ARBA00023012"/>
    </source>
</evidence>
<dbReference type="SUPFAM" id="SSF55874">
    <property type="entry name" value="ATPase domain of HSP90 chaperone/DNA topoisomerase II/histidine kinase"/>
    <property type="match status" value="1"/>
</dbReference>
<dbReference type="Pfam" id="PF02518">
    <property type="entry name" value="HATPase_c"/>
    <property type="match status" value="1"/>
</dbReference>
<evidence type="ECO:0000256" key="8">
    <source>
        <dbReference type="ARBA" id="ARBA00022741"/>
    </source>
</evidence>
<keyword evidence="11 14" id="KW-1133">Transmembrane helix</keyword>